<dbReference type="Gene3D" id="3.40.710.10">
    <property type="entry name" value="DD-peptidase/beta-lactamase superfamily"/>
    <property type="match status" value="1"/>
</dbReference>
<keyword evidence="1" id="KW-0732">Signal</keyword>
<evidence type="ECO:0000313" key="3">
    <source>
        <dbReference type="EMBL" id="GIU44841.1"/>
    </source>
</evidence>
<dbReference type="Proteomes" id="UP000887104">
    <property type="component" value="Unassembled WGS sequence"/>
</dbReference>
<organism evidence="3 4">
    <name type="scientific">Shewanella sairae</name>
    <dbReference type="NCBI Taxonomy" id="190310"/>
    <lineage>
        <taxon>Bacteria</taxon>
        <taxon>Pseudomonadati</taxon>
        <taxon>Pseudomonadota</taxon>
        <taxon>Gammaproteobacteria</taxon>
        <taxon>Alteromonadales</taxon>
        <taxon>Shewanellaceae</taxon>
        <taxon>Shewanella</taxon>
    </lineage>
</organism>
<gene>
    <name evidence="3" type="primary">blaA</name>
    <name evidence="3" type="ORF">TUM4438_16940</name>
</gene>
<protein>
    <submittedName>
        <fullName evidence="3">Beta-lactamase</fullName>
    </submittedName>
</protein>
<evidence type="ECO:0000256" key="1">
    <source>
        <dbReference type="SAM" id="SignalP"/>
    </source>
</evidence>
<dbReference type="InterPro" id="IPR012338">
    <property type="entry name" value="Beta-lactam/transpept-like"/>
</dbReference>
<reference evidence="3" key="1">
    <citation type="submission" date="2021-05" db="EMBL/GenBank/DDBJ databases">
        <title>Molecular characterization for Shewanella algae harboring chromosomal blaOXA-55-like strains isolated from clinical and environment sample.</title>
        <authorList>
            <person name="Ohama Y."/>
            <person name="Aoki K."/>
            <person name="Harada S."/>
            <person name="Moriya K."/>
            <person name="Ishii Y."/>
            <person name="Tateda K."/>
        </authorList>
    </citation>
    <scope>NUCLEOTIDE SEQUENCE</scope>
    <source>
        <strain evidence="3">JCM 11563</strain>
    </source>
</reference>
<evidence type="ECO:0000313" key="4">
    <source>
        <dbReference type="Proteomes" id="UP000887104"/>
    </source>
</evidence>
<feature type="domain" description="Penicillin-binding protein transpeptidase" evidence="2">
    <location>
        <begin position="48"/>
        <end position="264"/>
    </location>
</feature>
<feature type="chain" id="PRO_5046456046" evidence="1">
    <location>
        <begin position="30"/>
        <end position="274"/>
    </location>
</feature>
<evidence type="ECO:0000259" key="2">
    <source>
        <dbReference type="Pfam" id="PF00905"/>
    </source>
</evidence>
<feature type="signal peptide" evidence="1">
    <location>
        <begin position="1"/>
        <end position="29"/>
    </location>
</feature>
<dbReference type="InterPro" id="IPR001460">
    <property type="entry name" value="PCN-bd_Tpept"/>
</dbReference>
<keyword evidence="4" id="KW-1185">Reference proteome</keyword>
<sequence length="274" mass="31129">MFKFASRVLLKPLTALLICFAMQTSTALATPVERADWQAVFAKYDAVGTIVVFDQRGNEVKEWVYNTDRAKQRFSPASTYKVPHSLFALDANIVTDELQVFKWDGIERSFAPHNQDQTLRSAMQYSALWVFDIFAKQLGEAKAQQYLTKINYGNADPSIASNGSYWVDGKLAISATEQIKFLQALYQNQLPFKQADQLLVKDLMINETGKDWILHAKTGWQGRYGWWVGWVEWPTGPVFFALNIDTPNRLQDLDKRQAITLDILTSIDASPMSS</sequence>
<comment type="caution">
    <text evidence="3">The sequence shown here is derived from an EMBL/GenBank/DDBJ whole genome shotgun (WGS) entry which is preliminary data.</text>
</comment>
<proteinExistence type="predicted"/>
<dbReference type="EMBL" id="BPEY01000024">
    <property type="protein sequence ID" value="GIU44841.1"/>
    <property type="molecule type" value="Genomic_DNA"/>
</dbReference>
<dbReference type="SUPFAM" id="SSF56601">
    <property type="entry name" value="beta-lactamase/transpeptidase-like"/>
    <property type="match status" value="1"/>
</dbReference>
<dbReference type="NCBIfam" id="NF012161">
    <property type="entry name" value="bla_class_D_main"/>
    <property type="match status" value="1"/>
</dbReference>
<name>A0ABQ4PBI5_9GAMM</name>
<accession>A0ABQ4PBI5</accession>
<dbReference type="Pfam" id="PF00905">
    <property type="entry name" value="Transpeptidase"/>
    <property type="match status" value="1"/>
</dbReference>